<proteinExistence type="predicted"/>
<evidence type="ECO:0000313" key="2">
    <source>
        <dbReference type="Proteomes" id="UP001148737"/>
    </source>
</evidence>
<accession>A0ACC1QE39</accession>
<dbReference type="Proteomes" id="UP001148737">
    <property type="component" value="Unassembled WGS sequence"/>
</dbReference>
<comment type="caution">
    <text evidence="1">The sequence shown here is derived from an EMBL/GenBank/DDBJ whole genome shotgun (WGS) entry which is preliminary data.</text>
</comment>
<organism evidence="1 2">
    <name type="scientific">Lecanicillium saksenae</name>
    <dbReference type="NCBI Taxonomy" id="468837"/>
    <lineage>
        <taxon>Eukaryota</taxon>
        <taxon>Fungi</taxon>
        <taxon>Dikarya</taxon>
        <taxon>Ascomycota</taxon>
        <taxon>Pezizomycotina</taxon>
        <taxon>Sordariomycetes</taxon>
        <taxon>Hypocreomycetidae</taxon>
        <taxon>Hypocreales</taxon>
        <taxon>Cordycipitaceae</taxon>
        <taxon>Lecanicillium</taxon>
    </lineage>
</organism>
<dbReference type="EMBL" id="JANAKD010002497">
    <property type="protein sequence ID" value="KAJ3473465.1"/>
    <property type="molecule type" value="Genomic_DNA"/>
</dbReference>
<gene>
    <name evidence="1" type="ORF">NLG97_g10291</name>
</gene>
<protein>
    <submittedName>
        <fullName evidence="1">Uncharacterized protein</fullName>
    </submittedName>
</protein>
<reference evidence="1" key="1">
    <citation type="submission" date="2022-07" db="EMBL/GenBank/DDBJ databases">
        <title>Genome Sequence of Lecanicillium saksenae.</title>
        <authorList>
            <person name="Buettner E."/>
        </authorList>
    </citation>
    <scope>NUCLEOTIDE SEQUENCE</scope>
    <source>
        <strain evidence="1">VT-O1</strain>
    </source>
</reference>
<sequence>MGRTWLGGHKRVRWLCFFVWLLDLALASHWPPALQGVEVKDDGLAVYWSLDLDTYPDADPPDATYVTLNGVIREVTGQTSTQATIPKKTIDHFDGCGCPLTLGVMYVWNGSPGDQKVASFETVNVQAGQKPHFPPRKVYAEAPFTFGPWVPLKKYIISVKGGYSYGAGYGYSKWTMIVERAPDGAPAVEGWHPWNRIAPEATVKLVPGGKLTPVWRDKDHLDIFAVDTNGHVATTWWDKSTGWFRNWIPAGDPFPDGSYPLMKPGAQVTALWRVGWPHLDIFATGQDGSVWASTRTI</sequence>
<keyword evidence="2" id="KW-1185">Reference proteome</keyword>
<evidence type="ECO:0000313" key="1">
    <source>
        <dbReference type="EMBL" id="KAJ3473465.1"/>
    </source>
</evidence>
<name>A0ACC1QE39_9HYPO</name>